<dbReference type="KEGG" id="rli:RLO149_c038950"/>
<dbReference type="InterPro" id="IPR012441">
    <property type="entry name" value="DUF1643"/>
</dbReference>
<keyword evidence="2" id="KW-1185">Reference proteome</keyword>
<dbReference type="Pfam" id="PF07799">
    <property type="entry name" value="DUF1643"/>
    <property type="match status" value="1"/>
</dbReference>
<dbReference type="eggNOG" id="COG4333">
    <property type="taxonomic scope" value="Bacteria"/>
</dbReference>
<dbReference type="AlphaFoldDB" id="F7ZDL4"/>
<name>F7ZDL4_ROSLO</name>
<protein>
    <submittedName>
        <fullName evidence="1">Uncharacterized protein</fullName>
    </submittedName>
</protein>
<dbReference type="HOGENOM" id="CLU_097481_0_1_5"/>
<organism evidence="1 2">
    <name type="scientific">Roseobacter litoralis (strain ATCC 49566 / DSM 6996 / JCM 21268 / NBRC 15278 / OCh 149)</name>
    <dbReference type="NCBI Taxonomy" id="391595"/>
    <lineage>
        <taxon>Bacteria</taxon>
        <taxon>Pseudomonadati</taxon>
        <taxon>Pseudomonadota</taxon>
        <taxon>Alphaproteobacteria</taxon>
        <taxon>Rhodobacterales</taxon>
        <taxon>Roseobacteraceae</taxon>
        <taxon>Roseobacter</taxon>
    </lineage>
</organism>
<dbReference type="Proteomes" id="UP000001353">
    <property type="component" value="Chromosome"/>
</dbReference>
<reference evidence="1 2" key="1">
    <citation type="journal article" date="2011" name="BMC Genomics">
        <title>Comparative genome analysis and genome-guided physiological analysis of Roseobacter litoralis.</title>
        <authorList>
            <person name="Kalhoefer D."/>
            <person name="Thole S."/>
            <person name="Voget S."/>
            <person name="Lehmann R."/>
            <person name="Liesegang H."/>
            <person name="Wollher A."/>
            <person name="Daniel R."/>
            <person name="Simon M."/>
            <person name="Brinkhoff T."/>
        </authorList>
    </citation>
    <scope>NUCLEOTIDE SEQUENCE [LARGE SCALE GENOMIC DNA]</scope>
    <source>
        <strain evidence="2">ATCC 49566 / DSM 6996 / JCM 21268 / NBRC 15278 / OCh 149</strain>
    </source>
</reference>
<evidence type="ECO:0000313" key="2">
    <source>
        <dbReference type="Proteomes" id="UP000001353"/>
    </source>
</evidence>
<dbReference type="EMBL" id="CP002623">
    <property type="protein sequence ID" value="AEI95799.1"/>
    <property type="molecule type" value="Genomic_DNA"/>
</dbReference>
<gene>
    <name evidence="1" type="ordered locus">RLO149_c038950</name>
</gene>
<accession>F7ZDL4</accession>
<proteinExistence type="predicted"/>
<dbReference type="STRING" id="391595.RLO149_c038950"/>
<evidence type="ECO:0000313" key="1">
    <source>
        <dbReference type="EMBL" id="AEI95799.1"/>
    </source>
</evidence>
<sequence>MFVGQNPSVASADVSDPTCNKEVRFAKRWGYTGYVKTNILDWRATNPKDVPHDPSLACSPDNLPHVLTEAAQVDEILMAYGKLHKRYLDIVMRTVRALRETGKPLNCLKLNKDGSAQHPLYIRDDTQRISFPSFLNAPD</sequence>